<keyword evidence="8 12" id="KW-0175">Coiled coil</keyword>
<evidence type="ECO:0000256" key="9">
    <source>
        <dbReference type="ARBA" id="ARBA00023146"/>
    </source>
</evidence>
<evidence type="ECO:0000259" key="14">
    <source>
        <dbReference type="Pfam" id="PF08264"/>
    </source>
</evidence>
<dbReference type="InterPro" id="IPR037118">
    <property type="entry name" value="Val-tRNA_synth_C_sf"/>
</dbReference>
<comment type="subunit">
    <text evidence="2 12">Monomer.</text>
</comment>
<keyword evidence="3 12" id="KW-0963">Cytoplasm</keyword>
<dbReference type="FunFam" id="3.90.740.10:FF:000005">
    <property type="entry name" value="Valine--tRNA ligase, mitochondrial"/>
    <property type="match status" value="1"/>
</dbReference>
<feature type="short sequence motif" description="'KMSKS' region" evidence="12">
    <location>
        <begin position="527"/>
        <end position="531"/>
    </location>
</feature>
<dbReference type="Proteomes" id="UP000533476">
    <property type="component" value="Unassembled WGS sequence"/>
</dbReference>
<comment type="subcellular location">
    <subcellularLocation>
        <location evidence="1 12">Cytoplasm</location>
    </subcellularLocation>
</comment>
<dbReference type="EC" id="6.1.1.9" evidence="12"/>
<dbReference type="EMBL" id="JABBVZ010000005">
    <property type="protein sequence ID" value="NMP21250.1"/>
    <property type="molecule type" value="Genomic_DNA"/>
</dbReference>
<keyword evidence="5 12" id="KW-0547">Nucleotide-binding</keyword>
<dbReference type="InterPro" id="IPR033705">
    <property type="entry name" value="Anticodon_Ia_Val"/>
</dbReference>
<dbReference type="SUPFAM" id="SSF46589">
    <property type="entry name" value="tRNA-binding arm"/>
    <property type="match status" value="1"/>
</dbReference>
<dbReference type="InterPro" id="IPR009080">
    <property type="entry name" value="tRNAsynth_Ia_anticodon-bd"/>
</dbReference>
<gene>
    <name evidence="12" type="primary">valS</name>
    <name evidence="16" type="ORF">HIJ39_02595</name>
</gene>
<evidence type="ECO:0000256" key="6">
    <source>
        <dbReference type="ARBA" id="ARBA00022840"/>
    </source>
</evidence>
<dbReference type="CDD" id="cd07962">
    <property type="entry name" value="Anticodon_Ia_Val"/>
    <property type="match status" value="1"/>
</dbReference>
<dbReference type="GO" id="GO:0005524">
    <property type="term" value="F:ATP binding"/>
    <property type="evidence" value="ECO:0007669"/>
    <property type="project" value="UniProtKB-UniRule"/>
</dbReference>
<comment type="domain">
    <text evidence="12">ValRS has two distinct active sites: one for aminoacylation and one for editing. The misactivated threonine is translocated from the active site to the editing site.</text>
</comment>
<evidence type="ECO:0000256" key="5">
    <source>
        <dbReference type="ARBA" id="ARBA00022741"/>
    </source>
</evidence>
<evidence type="ECO:0000256" key="2">
    <source>
        <dbReference type="ARBA" id="ARBA00011245"/>
    </source>
</evidence>
<dbReference type="NCBIfam" id="NF004349">
    <property type="entry name" value="PRK05729.1"/>
    <property type="match status" value="1"/>
</dbReference>
<feature type="domain" description="Valyl-tRNA synthetase tRNA-binding arm" evidence="15">
    <location>
        <begin position="815"/>
        <end position="876"/>
    </location>
</feature>
<dbReference type="HAMAP" id="MF_02004">
    <property type="entry name" value="Val_tRNA_synth_type1"/>
    <property type="match status" value="1"/>
</dbReference>
<dbReference type="SUPFAM" id="SSF47323">
    <property type="entry name" value="Anticodon-binding domain of a subclass of class I aminoacyl-tRNA synthetases"/>
    <property type="match status" value="1"/>
</dbReference>
<name>A0A7Y0L100_9FIRM</name>
<comment type="function">
    <text evidence="12">Catalyzes the attachment of valine to tRNA(Val). As ValRS can inadvertently accommodate and process structurally similar amino acids such as threonine, to avoid such errors, it has a 'posttransfer' editing activity that hydrolyzes mischarged Thr-tRNA(Val) in a tRNA-dependent manner.</text>
</comment>
<dbReference type="InterPro" id="IPR002300">
    <property type="entry name" value="aa-tRNA-synth_Ia"/>
</dbReference>
<accession>A0A7Y0L100</accession>
<evidence type="ECO:0000256" key="12">
    <source>
        <dbReference type="HAMAP-Rule" id="MF_02004"/>
    </source>
</evidence>
<keyword evidence="4 12" id="KW-0436">Ligase</keyword>
<dbReference type="InterPro" id="IPR002303">
    <property type="entry name" value="Valyl-tRNA_ligase"/>
</dbReference>
<feature type="short sequence motif" description="'HIGH' region" evidence="12">
    <location>
        <begin position="49"/>
        <end position="59"/>
    </location>
</feature>
<dbReference type="FunFam" id="3.40.50.620:FF:000032">
    <property type="entry name" value="Valine--tRNA ligase"/>
    <property type="match status" value="1"/>
</dbReference>
<feature type="domain" description="Aminoacyl-tRNA synthetase class Ia" evidence="13">
    <location>
        <begin position="20"/>
        <end position="566"/>
    </location>
</feature>
<dbReference type="Gene3D" id="1.10.287.380">
    <property type="entry name" value="Valyl-tRNA synthetase, C-terminal domain"/>
    <property type="match status" value="1"/>
</dbReference>
<dbReference type="GO" id="GO:0005829">
    <property type="term" value="C:cytosol"/>
    <property type="evidence" value="ECO:0007669"/>
    <property type="project" value="TreeGrafter"/>
</dbReference>
<keyword evidence="6 12" id="KW-0067">ATP-binding</keyword>
<dbReference type="PROSITE" id="PS00178">
    <property type="entry name" value="AA_TRNA_LIGASE_I"/>
    <property type="match status" value="1"/>
</dbReference>
<dbReference type="GO" id="GO:0004832">
    <property type="term" value="F:valine-tRNA ligase activity"/>
    <property type="evidence" value="ECO:0007669"/>
    <property type="project" value="UniProtKB-UniRule"/>
</dbReference>
<dbReference type="Gene3D" id="3.40.50.620">
    <property type="entry name" value="HUPs"/>
    <property type="match status" value="2"/>
</dbReference>
<dbReference type="FunFam" id="1.10.730.10:FF:000014">
    <property type="entry name" value="Valine--tRNA ligase"/>
    <property type="match status" value="1"/>
</dbReference>
<evidence type="ECO:0000313" key="17">
    <source>
        <dbReference type="Proteomes" id="UP000533476"/>
    </source>
</evidence>
<dbReference type="Pfam" id="PF08264">
    <property type="entry name" value="Anticodon_1"/>
    <property type="match status" value="1"/>
</dbReference>
<dbReference type="Pfam" id="PF00133">
    <property type="entry name" value="tRNA-synt_1"/>
    <property type="match status" value="1"/>
</dbReference>
<dbReference type="InterPro" id="IPR009008">
    <property type="entry name" value="Val/Leu/Ile-tRNA-synth_edit"/>
</dbReference>
<dbReference type="CDD" id="cd00817">
    <property type="entry name" value="ValRS_core"/>
    <property type="match status" value="1"/>
</dbReference>
<dbReference type="SUPFAM" id="SSF52374">
    <property type="entry name" value="Nucleotidylyl transferase"/>
    <property type="match status" value="1"/>
</dbReference>
<dbReference type="FunFam" id="1.10.287.380:FF:000001">
    <property type="entry name" value="Valine--tRNA ligase"/>
    <property type="match status" value="1"/>
</dbReference>
<dbReference type="InterPro" id="IPR014729">
    <property type="entry name" value="Rossmann-like_a/b/a_fold"/>
</dbReference>
<organism evidence="16 17">
    <name type="scientific">Sulfobacillus harzensis</name>
    <dbReference type="NCBI Taxonomy" id="2729629"/>
    <lineage>
        <taxon>Bacteria</taxon>
        <taxon>Bacillati</taxon>
        <taxon>Bacillota</taxon>
        <taxon>Clostridia</taxon>
        <taxon>Eubacteriales</taxon>
        <taxon>Clostridiales Family XVII. Incertae Sedis</taxon>
        <taxon>Sulfobacillus</taxon>
    </lineage>
</organism>
<protein>
    <recommendedName>
        <fullName evidence="12">Valine--tRNA ligase</fullName>
        <ecNumber evidence="12">6.1.1.9</ecNumber>
    </recommendedName>
    <alternativeName>
        <fullName evidence="12">Valyl-tRNA synthetase</fullName>
        <shortName evidence="12">ValRS</shortName>
    </alternativeName>
</protein>
<dbReference type="PRINTS" id="PR00986">
    <property type="entry name" value="TRNASYNTHVAL"/>
</dbReference>
<feature type="binding site" evidence="12">
    <location>
        <position position="530"/>
    </location>
    <ligand>
        <name>ATP</name>
        <dbReference type="ChEBI" id="CHEBI:30616"/>
    </ligand>
</feature>
<dbReference type="Gene3D" id="3.90.740.10">
    <property type="entry name" value="Valyl/Leucyl/Isoleucyl-tRNA synthetase, editing domain"/>
    <property type="match status" value="1"/>
</dbReference>
<dbReference type="RefSeq" id="WP_169096401.1">
    <property type="nucleotide sequence ID" value="NZ_JABBVZ010000005.1"/>
</dbReference>
<keyword evidence="7 12" id="KW-0648">Protein biosynthesis</keyword>
<evidence type="ECO:0000256" key="4">
    <source>
        <dbReference type="ARBA" id="ARBA00022598"/>
    </source>
</evidence>
<dbReference type="SUPFAM" id="SSF50677">
    <property type="entry name" value="ValRS/IleRS/LeuRS editing domain"/>
    <property type="match status" value="1"/>
</dbReference>
<comment type="caution">
    <text evidence="16">The sequence shown here is derived from an EMBL/GenBank/DDBJ whole genome shotgun (WGS) entry which is preliminary data.</text>
</comment>
<keyword evidence="9 12" id="KW-0030">Aminoacyl-tRNA synthetase</keyword>
<evidence type="ECO:0000256" key="7">
    <source>
        <dbReference type="ARBA" id="ARBA00022917"/>
    </source>
</evidence>
<dbReference type="AlphaFoldDB" id="A0A7Y0L100"/>
<dbReference type="GO" id="GO:0006438">
    <property type="term" value="P:valyl-tRNA aminoacylation"/>
    <property type="evidence" value="ECO:0007669"/>
    <property type="project" value="UniProtKB-UniRule"/>
</dbReference>
<feature type="coiled-coil region" evidence="12">
    <location>
        <begin position="813"/>
        <end position="875"/>
    </location>
</feature>
<dbReference type="GO" id="GO:0002161">
    <property type="term" value="F:aminoacyl-tRNA deacylase activity"/>
    <property type="evidence" value="ECO:0007669"/>
    <property type="project" value="InterPro"/>
</dbReference>
<evidence type="ECO:0000256" key="10">
    <source>
        <dbReference type="ARBA" id="ARBA00047552"/>
    </source>
</evidence>
<reference evidence="16 17" key="1">
    <citation type="submission" date="2020-04" db="EMBL/GenBank/DDBJ databases">
        <authorList>
            <person name="Zhang R."/>
            <person name="Schippers A."/>
        </authorList>
    </citation>
    <scope>NUCLEOTIDE SEQUENCE [LARGE SCALE GENOMIC DNA]</scope>
    <source>
        <strain evidence="16 17">DSM 109850</strain>
    </source>
</reference>
<feature type="domain" description="Methionyl/Valyl/Leucyl/Isoleucyl-tRNA synthetase anticodon-binding" evidence="14">
    <location>
        <begin position="608"/>
        <end position="752"/>
    </location>
</feature>
<comment type="similarity">
    <text evidence="11 12">Belongs to the class-I aminoacyl-tRNA synthetase family. ValS type 1 subfamily.</text>
</comment>
<sequence length="880" mass="100427">MATTNQDLSPRYDPGATEDKWYQRWREGGFFRPSMEEGRPVFTIVMPPPNVTGVLHLGHALNSTWQDILVRYHRMRQDNTLWLPGTDHAGIHTQMKVDELLRSQGRDRRVMGREAFIEEVWRWKEQYGGRILEQVAKLGASVDWSRLRFTFDEGLSRAVTEVFVRLYEEGLMYRGNYITNWCVSCQTALSDIEVDHVEQPGTLTQIAYPLTSGAGEIVVATTRPETMLGDTAVAVHPDDERYQHLIGQTVMLPLVKRPIPIIADHYVDREYGTGALKVTPAHDPNDFQMGKRHNLAEIKVIGEDGRMTEAAGSFQGMTREEARQAVLQALADEGAIRGQENITHAVGHCEKCDSIIEPLLSLQWFIKIRPLAEPAMEAVKRGEIRFVPERFEKVYMNWMENLHDWCVSRQIWWGHRIPAYYCESCGEMVVSREPVEICPECGGSMVQDEDVLDTWFSSALWPFSTLGWPEETEDLKTFYPTSVLSTGYDILPFWVSRMIMQGIHFTGQKPFSVVLLHGLVRDAQGRKMSKSLGNGVDPLDVIEKYGADALRMALVLGAAPGNDYRWSWDRFEAASHFGNKVYNAVRFVLMNREAGFKPDEAISDHPADQWIWQRLNQTIETITAALEDFEFGQAARAIYDFFWDDYCDWYIEMAKVRLKGSDKDRRRALSTLMMVAIRALKLLHPIMPFVTEELYQALGGETESIMIAPWPEPNPERSDWDGAAAVETIQELIRAGRNLRAEMGLTPRQKASFIAIADDDETVRRWEQLRPEAALLLRAESLAWGPRETLKKPERAVAGVTLGGTIYMPLEGLIDIERERERVAKAMAEAEKERARVEARLADPNFVARAPQEVVQRTQESLAELQGRIKRLEERQEVLR</sequence>
<comment type="domain">
    <text evidence="12">The C-terminal coiled-coil domain is crucial for aminoacylation activity.</text>
</comment>
<dbReference type="PANTHER" id="PTHR11946:SF93">
    <property type="entry name" value="VALINE--TRNA LIGASE, CHLOROPLASTIC_MITOCHONDRIAL 2"/>
    <property type="match status" value="1"/>
</dbReference>
<comment type="catalytic activity">
    <reaction evidence="10 12">
        <text>tRNA(Val) + L-valine + ATP = L-valyl-tRNA(Val) + AMP + diphosphate</text>
        <dbReference type="Rhea" id="RHEA:10704"/>
        <dbReference type="Rhea" id="RHEA-COMP:9672"/>
        <dbReference type="Rhea" id="RHEA-COMP:9708"/>
        <dbReference type="ChEBI" id="CHEBI:30616"/>
        <dbReference type="ChEBI" id="CHEBI:33019"/>
        <dbReference type="ChEBI" id="CHEBI:57762"/>
        <dbReference type="ChEBI" id="CHEBI:78442"/>
        <dbReference type="ChEBI" id="CHEBI:78537"/>
        <dbReference type="ChEBI" id="CHEBI:456215"/>
        <dbReference type="EC" id="6.1.1.9"/>
    </reaction>
</comment>
<dbReference type="Pfam" id="PF10458">
    <property type="entry name" value="Val_tRNA-synt_C"/>
    <property type="match status" value="1"/>
</dbReference>
<dbReference type="InterPro" id="IPR019499">
    <property type="entry name" value="Val-tRNA_synth_tRNA-bd"/>
</dbReference>
<dbReference type="InterPro" id="IPR010978">
    <property type="entry name" value="tRNA-bd_arm"/>
</dbReference>
<keyword evidence="17" id="KW-1185">Reference proteome</keyword>
<dbReference type="FunFam" id="3.40.50.620:FF:000098">
    <property type="entry name" value="Valine--tRNA ligase"/>
    <property type="match status" value="1"/>
</dbReference>
<evidence type="ECO:0000259" key="15">
    <source>
        <dbReference type="Pfam" id="PF10458"/>
    </source>
</evidence>
<evidence type="ECO:0000256" key="8">
    <source>
        <dbReference type="ARBA" id="ARBA00023054"/>
    </source>
</evidence>
<dbReference type="PANTHER" id="PTHR11946">
    <property type="entry name" value="VALYL-TRNA SYNTHETASES"/>
    <property type="match status" value="1"/>
</dbReference>
<evidence type="ECO:0000313" key="16">
    <source>
        <dbReference type="EMBL" id="NMP21250.1"/>
    </source>
</evidence>
<dbReference type="InterPro" id="IPR001412">
    <property type="entry name" value="aa-tRNA-synth_I_CS"/>
</dbReference>
<evidence type="ECO:0000259" key="13">
    <source>
        <dbReference type="Pfam" id="PF00133"/>
    </source>
</evidence>
<dbReference type="InterPro" id="IPR013155">
    <property type="entry name" value="M/V/L/I-tRNA-synth_anticd-bd"/>
</dbReference>
<dbReference type="Gene3D" id="1.10.730.10">
    <property type="entry name" value="Isoleucyl-tRNA Synthetase, Domain 1"/>
    <property type="match status" value="1"/>
</dbReference>
<proteinExistence type="inferred from homology"/>
<evidence type="ECO:0000256" key="11">
    <source>
        <dbReference type="ARBA" id="ARBA00060830"/>
    </source>
</evidence>
<evidence type="ECO:0000256" key="1">
    <source>
        <dbReference type="ARBA" id="ARBA00004496"/>
    </source>
</evidence>
<evidence type="ECO:0000256" key="3">
    <source>
        <dbReference type="ARBA" id="ARBA00022490"/>
    </source>
</evidence>
<dbReference type="NCBIfam" id="TIGR00422">
    <property type="entry name" value="valS"/>
    <property type="match status" value="1"/>
</dbReference>